<feature type="region of interest" description="Disordered" evidence="1">
    <location>
        <begin position="494"/>
        <end position="551"/>
    </location>
</feature>
<feature type="compositionally biased region" description="Polar residues" evidence="1">
    <location>
        <begin position="346"/>
        <end position="360"/>
    </location>
</feature>
<feature type="compositionally biased region" description="Basic residues" evidence="1">
    <location>
        <begin position="505"/>
        <end position="514"/>
    </location>
</feature>
<dbReference type="RefSeq" id="XP_012334407.1">
    <property type="nucleotide sequence ID" value="XM_012478984.1"/>
</dbReference>
<evidence type="ECO:0000313" key="3">
    <source>
        <dbReference type="Proteomes" id="UP000054561"/>
    </source>
</evidence>
<feature type="region of interest" description="Disordered" evidence="1">
    <location>
        <begin position="455"/>
        <end position="475"/>
    </location>
</feature>
<accession>A0A0D9QTN1</accession>
<organism evidence="2 3">
    <name type="scientific">Plasmodium fragile</name>
    <dbReference type="NCBI Taxonomy" id="5857"/>
    <lineage>
        <taxon>Eukaryota</taxon>
        <taxon>Sar</taxon>
        <taxon>Alveolata</taxon>
        <taxon>Apicomplexa</taxon>
        <taxon>Aconoidasida</taxon>
        <taxon>Haemosporida</taxon>
        <taxon>Plasmodiidae</taxon>
        <taxon>Plasmodium</taxon>
        <taxon>Plasmodium (Plasmodium)</taxon>
    </lineage>
</organism>
<protein>
    <submittedName>
        <fullName evidence="2">Uncharacterized protein</fullName>
    </submittedName>
</protein>
<evidence type="ECO:0000256" key="1">
    <source>
        <dbReference type="SAM" id="MobiDB-lite"/>
    </source>
</evidence>
<gene>
    <name evidence="2" type="ORF">AK88_01349</name>
</gene>
<dbReference type="EMBL" id="KQ001655">
    <property type="protein sequence ID" value="KJP89056.1"/>
    <property type="molecule type" value="Genomic_DNA"/>
</dbReference>
<dbReference type="OMA" id="SEPNGEN"/>
<feature type="compositionally biased region" description="Basic and acidic residues" evidence="1">
    <location>
        <begin position="462"/>
        <end position="475"/>
    </location>
</feature>
<feature type="compositionally biased region" description="Basic and acidic residues" evidence="1">
    <location>
        <begin position="335"/>
        <end position="344"/>
    </location>
</feature>
<name>A0A0D9QTN1_PLAFR</name>
<sequence length="577" mass="65592">MNTNHQNDPPPQLYTLTISDAINRYSLMGTRDYHSGSFELDRHVSEEKDVCSYSDWTIFQDDTSDEEGELQTYTSILLGGTNKPIRRRATEGQYDPCGWRGKIKDSPKERPMHVLLNKHAEQEADWTKHILNILLTAEEENKSKDFRDIMKTIEHEEIKDLVLYHSKVVLSEIKNIYRVLGGLVTGSGWVGCKGHFDVSPREEKQLHRLRRNRGGKTNLRVKKCDLLNRYYRRLCRIYEEENSLLRRLCMDSPVGQASEVQAPTKGNDSITTQNRLLKCGITYQAKVGRNFPVEIKSKWIRGALKRASKNRLNLKGDTRIFRFVPHVDMAKKQLDEESLADERSGPNGQETQKSQAGAPMMSTSTCYINAEESEVKSCNEMAASHFTNDNNCNGDTTMDVDLKGEEVECTKRITQEETSIRQNDALVGEETSATNVNASGGGDTGADVMVNEQSEQTGEVPVEEHNKKGLNDGYEKRDNNLMVANSKLEQMHKSHVVESSMDKKTKSKKKKKVAERREKEGNKKKKKILNVHQTNVVTEKEEEKTGDQPLADILDKDTEKMNEGGVFCQEVYHDCTH</sequence>
<keyword evidence="3" id="KW-1185">Reference proteome</keyword>
<dbReference type="OrthoDB" id="372735at2759"/>
<feature type="compositionally biased region" description="Basic and acidic residues" evidence="1">
    <location>
        <begin position="494"/>
        <end position="504"/>
    </location>
</feature>
<dbReference type="AlphaFoldDB" id="A0A0D9QTN1"/>
<dbReference type="Proteomes" id="UP000054561">
    <property type="component" value="Unassembled WGS sequence"/>
</dbReference>
<feature type="region of interest" description="Disordered" evidence="1">
    <location>
        <begin position="335"/>
        <end position="360"/>
    </location>
</feature>
<dbReference type="VEuPathDB" id="PlasmoDB:AK88_01349"/>
<evidence type="ECO:0000313" key="2">
    <source>
        <dbReference type="EMBL" id="KJP89056.1"/>
    </source>
</evidence>
<dbReference type="GeneID" id="24266663"/>
<proteinExistence type="predicted"/>
<reference evidence="2 3" key="1">
    <citation type="submission" date="2014-03" db="EMBL/GenBank/DDBJ databases">
        <title>The Genome Sequence of Plasmodium fragile nilgiri.</title>
        <authorList>
            <consortium name="The Broad Institute Genomics Platform"/>
            <consortium name="The Broad Institute Genome Sequencing Center for Infectious Disease"/>
            <person name="Neafsey D."/>
            <person name="Duraisingh M."/>
            <person name="Young S.K."/>
            <person name="Zeng Q."/>
            <person name="Gargeya S."/>
            <person name="Abouelleil A."/>
            <person name="Alvarado L."/>
            <person name="Chapman S.B."/>
            <person name="Gainer-Dewar J."/>
            <person name="Goldberg J."/>
            <person name="Griggs A."/>
            <person name="Gujja S."/>
            <person name="Hansen M."/>
            <person name="Howarth C."/>
            <person name="Imamovic A."/>
            <person name="Larimer J."/>
            <person name="Pearson M."/>
            <person name="Poon T.W."/>
            <person name="Priest M."/>
            <person name="Roberts A."/>
            <person name="Saif S."/>
            <person name="Shea T."/>
            <person name="Sykes S."/>
            <person name="Wortman J."/>
            <person name="Nusbaum C."/>
            <person name="Birren B."/>
        </authorList>
    </citation>
    <scope>NUCLEOTIDE SEQUENCE [LARGE SCALE GENOMIC DNA]</scope>
    <source>
        <strain evidence="3">nilgiri</strain>
    </source>
</reference>